<feature type="transmembrane region" description="Helical" evidence="1">
    <location>
        <begin position="31"/>
        <end position="52"/>
    </location>
</feature>
<organism evidence="2 3">
    <name type="scientific">Caenorhabditis japonica</name>
    <dbReference type="NCBI Taxonomy" id="281687"/>
    <lineage>
        <taxon>Eukaryota</taxon>
        <taxon>Metazoa</taxon>
        <taxon>Ecdysozoa</taxon>
        <taxon>Nematoda</taxon>
        <taxon>Chromadorea</taxon>
        <taxon>Rhabditida</taxon>
        <taxon>Rhabditina</taxon>
        <taxon>Rhabditomorpha</taxon>
        <taxon>Rhabditoidea</taxon>
        <taxon>Rhabditidae</taxon>
        <taxon>Peloderinae</taxon>
        <taxon>Caenorhabditis</taxon>
    </lineage>
</organism>
<protein>
    <submittedName>
        <fullName evidence="2">Uncharacterized protein</fullName>
    </submittedName>
</protein>
<sequence>MKVRMDYQGPESGHEDVPFGLATVSVGKNPVFVYLAILLFMTMCIFWVFFIVRESVEKTKPYTVVSSTELNNAEDLLENF</sequence>
<reference evidence="2" key="2">
    <citation type="submission" date="2022-06" db="UniProtKB">
        <authorList>
            <consortium name="EnsemblMetazoa"/>
        </authorList>
    </citation>
    <scope>IDENTIFICATION</scope>
    <source>
        <strain evidence="2">DF5081</strain>
    </source>
</reference>
<dbReference type="AlphaFoldDB" id="A0A8R1DLB0"/>
<keyword evidence="1" id="KW-0472">Membrane</keyword>
<evidence type="ECO:0000313" key="2">
    <source>
        <dbReference type="EnsemblMetazoa" id="CJA04733.1"/>
    </source>
</evidence>
<accession>A0A8R1DLB0</accession>
<keyword evidence="1" id="KW-0812">Transmembrane</keyword>
<dbReference type="EnsemblMetazoa" id="CJA04733.1">
    <property type="protein sequence ID" value="CJA04733.1"/>
    <property type="gene ID" value="WBGene00123936"/>
</dbReference>
<reference evidence="3" key="1">
    <citation type="submission" date="2010-08" db="EMBL/GenBank/DDBJ databases">
        <authorList>
            <consortium name="Caenorhabditis japonica Sequencing Consortium"/>
            <person name="Wilson R.K."/>
        </authorList>
    </citation>
    <scope>NUCLEOTIDE SEQUENCE [LARGE SCALE GENOMIC DNA]</scope>
    <source>
        <strain evidence="3">DF5081</strain>
    </source>
</reference>
<evidence type="ECO:0000256" key="1">
    <source>
        <dbReference type="SAM" id="Phobius"/>
    </source>
</evidence>
<keyword evidence="1" id="KW-1133">Transmembrane helix</keyword>
<name>A0A8R1DLB0_CAEJA</name>
<proteinExistence type="predicted"/>
<dbReference type="Proteomes" id="UP000005237">
    <property type="component" value="Unassembled WGS sequence"/>
</dbReference>
<keyword evidence="3" id="KW-1185">Reference proteome</keyword>
<evidence type="ECO:0000313" key="3">
    <source>
        <dbReference type="Proteomes" id="UP000005237"/>
    </source>
</evidence>